<comment type="caution">
    <text evidence="1">The sequence shown here is derived from an EMBL/GenBank/DDBJ whole genome shotgun (WGS) entry which is preliminary data.</text>
</comment>
<organism evidence="1 2">
    <name type="scientific">Lasiodiplodia mahajangana</name>
    <dbReference type="NCBI Taxonomy" id="1108764"/>
    <lineage>
        <taxon>Eukaryota</taxon>
        <taxon>Fungi</taxon>
        <taxon>Dikarya</taxon>
        <taxon>Ascomycota</taxon>
        <taxon>Pezizomycotina</taxon>
        <taxon>Dothideomycetes</taxon>
        <taxon>Dothideomycetes incertae sedis</taxon>
        <taxon>Botryosphaeriales</taxon>
        <taxon>Botryosphaeriaceae</taxon>
        <taxon>Lasiodiplodia</taxon>
    </lineage>
</organism>
<dbReference type="Proteomes" id="UP001153332">
    <property type="component" value="Unassembled WGS sequence"/>
</dbReference>
<dbReference type="EMBL" id="JAPUUL010000800">
    <property type="protein sequence ID" value="KAJ8129315.1"/>
    <property type="molecule type" value="Genomic_DNA"/>
</dbReference>
<name>A0ACC2JPA4_9PEZI</name>
<evidence type="ECO:0000313" key="2">
    <source>
        <dbReference type="Proteomes" id="UP001153332"/>
    </source>
</evidence>
<sequence>MRSSTIFGSVLAFSALAFAQVLNPAPSFPSIYFPRYGEVVVSGNLYHIEWNANELVGPATLYLMGGDDASTLQVLSTIAHVDVNKAEYRWAVDCSIGGQKPYLIKLSWDGDNGQTFGVSPIFYIQGPNVGHSNLEFVVPGKYILTPIGYPFKPTSYPSIPTAYTSEPSSYQSEPGNYPTQPTTVIGSSNSGSAPETTATDSTLVILTPTSGSGNSMTLTTPIPTAGAVRAGASLGLGLLFGALVL</sequence>
<gene>
    <name evidence="1" type="ORF">O1611_g4318</name>
</gene>
<accession>A0ACC2JPA4</accession>
<reference evidence="1" key="1">
    <citation type="submission" date="2022-12" db="EMBL/GenBank/DDBJ databases">
        <title>Genome Sequence of Lasiodiplodia mahajangana.</title>
        <authorList>
            <person name="Buettner E."/>
        </authorList>
    </citation>
    <scope>NUCLEOTIDE SEQUENCE</scope>
    <source>
        <strain evidence="1">VT137</strain>
    </source>
</reference>
<evidence type="ECO:0000313" key="1">
    <source>
        <dbReference type="EMBL" id="KAJ8129315.1"/>
    </source>
</evidence>
<keyword evidence="2" id="KW-1185">Reference proteome</keyword>
<protein>
    <submittedName>
        <fullName evidence="1">Uncharacterized protein</fullName>
    </submittedName>
</protein>
<proteinExistence type="predicted"/>